<gene>
    <name evidence="1" type="primary">WBGene00283905</name>
</gene>
<organism evidence="1 2">
    <name type="scientific">Pristionchus pacificus</name>
    <name type="common">Parasitic nematode worm</name>
    <dbReference type="NCBI Taxonomy" id="54126"/>
    <lineage>
        <taxon>Eukaryota</taxon>
        <taxon>Metazoa</taxon>
        <taxon>Ecdysozoa</taxon>
        <taxon>Nematoda</taxon>
        <taxon>Chromadorea</taxon>
        <taxon>Rhabditida</taxon>
        <taxon>Rhabditina</taxon>
        <taxon>Diplogasteromorpha</taxon>
        <taxon>Diplogasteroidea</taxon>
        <taxon>Neodiplogasteridae</taxon>
        <taxon>Pristionchus</taxon>
    </lineage>
</organism>
<sequence>MKTAMETSRGNGDPQTWINNDKQDYGEYIHPPVCDDFPFAFELNSPVPCERPSPVLRLKPYLACLPYPPVDRVKCVESELGRFVWLMQSASNYLACPPCPPVDRVKCVASELGRFVWLMQSASSVPMRHLPRMSTVSSRRSSKYLACPPCPPVDRVKCVASELGRFVWLMQSASSVPMRHCKNGN</sequence>
<name>A0A2A6C2E3_PRIPA</name>
<dbReference type="AlphaFoldDB" id="A0A2A6C2E3"/>
<keyword evidence="2" id="KW-1185">Reference proteome</keyword>
<reference evidence="2" key="1">
    <citation type="journal article" date="2008" name="Nat. Genet.">
        <title>The Pristionchus pacificus genome provides a unique perspective on nematode lifestyle and parasitism.</title>
        <authorList>
            <person name="Dieterich C."/>
            <person name="Clifton S.W."/>
            <person name="Schuster L.N."/>
            <person name="Chinwalla A."/>
            <person name="Delehaunty K."/>
            <person name="Dinkelacker I."/>
            <person name="Fulton L."/>
            <person name="Fulton R."/>
            <person name="Godfrey J."/>
            <person name="Minx P."/>
            <person name="Mitreva M."/>
            <person name="Roeseler W."/>
            <person name="Tian H."/>
            <person name="Witte H."/>
            <person name="Yang S.P."/>
            <person name="Wilson R.K."/>
            <person name="Sommer R.J."/>
        </authorList>
    </citation>
    <scope>NUCLEOTIDE SEQUENCE [LARGE SCALE GENOMIC DNA]</scope>
    <source>
        <strain evidence="2">PS312</strain>
    </source>
</reference>
<reference evidence="1" key="2">
    <citation type="submission" date="2022-06" db="UniProtKB">
        <authorList>
            <consortium name="EnsemblMetazoa"/>
        </authorList>
    </citation>
    <scope>IDENTIFICATION</scope>
    <source>
        <strain evidence="1">PS312</strain>
    </source>
</reference>
<evidence type="ECO:0000313" key="2">
    <source>
        <dbReference type="Proteomes" id="UP000005239"/>
    </source>
</evidence>
<dbReference type="Proteomes" id="UP000005239">
    <property type="component" value="Unassembled WGS sequence"/>
</dbReference>
<proteinExistence type="predicted"/>
<dbReference type="EnsemblMetazoa" id="PPA45536.1">
    <property type="protein sequence ID" value="PPA45536.1"/>
    <property type="gene ID" value="WBGene00283905"/>
</dbReference>
<accession>A0A8R1Z6I9</accession>
<evidence type="ECO:0000313" key="1">
    <source>
        <dbReference type="EnsemblMetazoa" id="PPA45536.1"/>
    </source>
</evidence>
<protein>
    <submittedName>
        <fullName evidence="1">Uncharacterized protein</fullName>
    </submittedName>
</protein>
<accession>A0A2A6C2E3</accession>